<organism evidence="1 2">
    <name type="scientific">Streptomyces roseoverticillatus</name>
    <dbReference type="NCBI Taxonomy" id="66429"/>
    <lineage>
        <taxon>Bacteria</taxon>
        <taxon>Bacillati</taxon>
        <taxon>Actinomycetota</taxon>
        <taxon>Actinomycetes</taxon>
        <taxon>Kitasatosporales</taxon>
        <taxon>Streptomycetaceae</taxon>
        <taxon>Streptomyces</taxon>
    </lineage>
</organism>
<name>A0ABV3IX30_9ACTN</name>
<gene>
    <name evidence="1" type="ORF">AB0L03_18695</name>
</gene>
<dbReference type="Proteomes" id="UP001552479">
    <property type="component" value="Unassembled WGS sequence"/>
</dbReference>
<dbReference type="RefSeq" id="WP_366088716.1">
    <property type="nucleotide sequence ID" value="NZ_JBFASG010000017.1"/>
</dbReference>
<sequence>MIRFSYGLMNAPVQLRPGQTTGLLLEDRYDEQFSTRWAVPMKNASRTAKAFVTLCPDFV</sequence>
<evidence type="ECO:0000313" key="2">
    <source>
        <dbReference type="Proteomes" id="UP001552479"/>
    </source>
</evidence>
<keyword evidence="2" id="KW-1185">Reference proteome</keyword>
<comment type="caution">
    <text evidence="1">The sequence shown here is derived from an EMBL/GenBank/DDBJ whole genome shotgun (WGS) entry which is preliminary data.</text>
</comment>
<reference evidence="1 2" key="1">
    <citation type="submission" date="2024-06" db="EMBL/GenBank/DDBJ databases">
        <title>The Natural Products Discovery Center: Release of the First 8490 Sequenced Strains for Exploring Actinobacteria Biosynthetic Diversity.</title>
        <authorList>
            <person name="Kalkreuter E."/>
            <person name="Kautsar S.A."/>
            <person name="Yang D."/>
            <person name="Bader C.D."/>
            <person name="Teijaro C.N."/>
            <person name="Fluegel L."/>
            <person name="Davis C.M."/>
            <person name="Simpson J.R."/>
            <person name="Lauterbach L."/>
            <person name="Steele A.D."/>
            <person name="Gui C."/>
            <person name="Meng S."/>
            <person name="Li G."/>
            <person name="Viehrig K."/>
            <person name="Ye F."/>
            <person name="Su P."/>
            <person name="Kiefer A.F."/>
            <person name="Nichols A."/>
            <person name="Cepeda A.J."/>
            <person name="Yan W."/>
            <person name="Fan B."/>
            <person name="Jiang Y."/>
            <person name="Adhikari A."/>
            <person name="Zheng C.-J."/>
            <person name="Schuster L."/>
            <person name="Cowan T.M."/>
            <person name="Smanski M.J."/>
            <person name="Chevrette M.G."/>
            <person name="De Carvalho L.P.S."/>
            <person name="Shen B."/>
        </authorList>
    </citation>
    <scope>NUCLEOTIDE SEQUENCE [LARGE SCALE GENOMIC DNA]</scope>
    <source>
        <strain evidence="1 2">NPDC053791</strain>
    </source>
</reference>
<protein>
    <submittedName>
        <fullName evidence="1">Uncharacterized protein</fullName>
    </submittedName>
</protein>
<evidence type="ECO:0000313" key="1">
    <source>
        <dbReference type="EMBL" id="MEV4924842.1"/>
    </source>
</evidence>
<proteinExistence type="predicted"/>
<accession>A0ABV3IX30</accession>
<dbReference type="EMBL" id="JBFASG010000017">
    <property type="protein sequence ID" value="MEV4924842.1"/>
    <property type="molecule type" value="Genomic_DNA"/>
</dbReference>